<dbReference type="SUPFAM" id="SSF48403">
    <property type="entry name" value="Ankyrin repeat"/>
    <property type="match status" value="1"/>
</dbReference>
<dbReference type="Pfam" id="PF00069">
    <property type="entry name" value="Pkinase"/>
    <property type="match status" value="1"/>
</dbReference>
<dbReference type="EMBL" id="CDMC01000005">
    <property type="protein sequence ID" value="CEL05498.1"/>
    <property type="molecule type" value="Genomic_DNA"/>
</dbReference>
<dbReference type="AlphaFoldDB" id="A0A0U5C975"/>
<dbReference type="InterPro" id="IPR002110">
    <property type="entry name" value="Ankyrin_rpt"/>
</dbReference>
<dbReference type="InterPro" id="IPR036770">
    <property type="entry name" value="Ankyrin_rpt-contain_sf"/>
</dbReference>
<dbReference type="STRING" id="454130.A0A0U5C975"/>
<dbReference type="InterPro" id="IPR051681">
    <property type="entry name" value="Ser/Thr_Kinases-Pseudokinases"/>
</dbReference>
<proteinExistence type="inferred from homology"/>
<reference evidence="4" key="1">
    <citation type="journal article" date="2016" name="Genome Announc.">
        <title>Draft genome sequences of fungus Aspergillus calidoustus.</title>
        <authorList>
            <person name="Horn F."/>
            <person name="Linde J."/>
            <person name="Mattern D.J."/>
            <person name="Walther G."/>
            <person name="Guthke R."/>
            <person name="Scherlach K."/>
            <person name="Martin K."/>
            <person name="Brakhage A.A."/>
            <person name="Petzke L."/>
            <person name="Valiante V."/>
        </authorList>
    </citation>
    <scope>NUCLEOTIDE SEQUENCE [LARGE SCALE GENOMIC DNA]</scope>
    <source>
        <strain evidence="4">SF006504</strain>
    </source>
</reference>
<feature type="domain" description="Protein kinase" evidence="2">
    <location>
        <begin position="49"/>
        <end position="350"/>
    </location>
</feature>
<dbReference type="Gene3D" id="1.25.40.20">
    <property type="entry name" value="Ankyrin repeat-containing domain"/>
    <property type="match status" value="1"/>
</dbReference>
<dbReference type="InterPro" id="IPR011009">
    <property type="entry name" value="Kinase-like_dom_sf"/>
</dbReference>
<evidence type="ECO:0000256" key="1">
    <source>
        <dbReference type="ARBA" id="ARBA00005843"/>
    </source>
</evidence>
<dbReference type="SUPFAM" id="SSF56112">
    <property type="entry name" value="Protein kinase-like (PK-like)"/>
    <property type="match status" value="1"/>
</dbReference>
<dbReference type="InterPro" id="IPR008271">
    <property type="entry name" value="Ser/Thr_kinase_AS"/>
</dbReference>
<protein>
    <recommendedName>
        <fullName evidence="2">Protein kinase domain-containing protein</fullName>
    </recommendedName>
</protein>
<dbReference type="Proteomes" id="UP000054771">
    <property type="component" value="Unassembled WGS sequence"/>
</dbReference>
<sequence length="1205" mass="135929">MSFLDAASFSKSWSFLPIDFGALNNDPYRSRNTISNAQNAYIRGLYKDSRHIQNLGEGSVFKVTLRQATKSCQLYALKTAKLDGRSTLRKKGDTKKSSAGGVFSALKEIQVVSNIVLRSHPNIVNILGWDWSMEQIPVIFVEYAEQGSLRDYLQSNEATVPASLKRQFARDIACGLNALHAVDIAHGDVKLLNTLVFVNGNKGLIARISDFSHSVFGLSTKRKSTYPGSSRYNAPEIRGRETIILSDQLALCEVFSFGLLIWEILKDGRPFFDGLDGGSSITTGTEAKEDCFDYLGLDGLLQKALNFLPFAGLPRNDTSMFYHMFQITLRDRAEARSDMQVVAMALDPWDEGRILPFTPGIAVQSILVWEFNPWDYISWEAKTKFVSEIQEILEQPIQPNHAELHFILSRCYSEGYGVVRNMNTAIEHLYLAAQLDNIEATCLIELYEVLLSYYSSNGRPSLASSEVSQVIKRIKNRCMSAHTSTADELDGIEPARHMREWVRVNGDFIRRQPFFWHDGSRDRSYSWDSSGVTRLLENISEYGQPICDVTVSYSSLLSSLNSGTFYEVAAANGIPALWKALEHMETLGGYEDSSWGDYNEVWSRLVNSAASNGQLRLLRQLIEEGRRQNVVHSSATGETPLHFLPILQETDHGLCTMIEDLVSLGIGVDAPRTTRTWLPPFGIELYGTPLHVAVRARCLKSVKALLLMGADPTVSFADNPSPLLLACTLHHPEIVACLAKSKKVSSKDINEGLCAIGFPTRKGWFERLIDSPSSLRKPSPTPYMLLLWRCMQTSAALTGQNGTSKSPFLVKDDQRLAEGLAESVRGFQYDFRQRRWELDGEPLIQSIRHGQRDPEVIYALLEMAMVPFSDHRRYGLLAAIVEGPGCKVDDPAALQFLRMVLGDRSSALVSHTNAPWADWTSGWPAFFLTYRVPSSKIPVFHDWLVQLRDHNNNTALNHAIDSGSKDMYFLLRPYGETSIDQDLEHARQKGPNRLLPTLVGIELDEQEREHLRNLVLLTGNHTHDDDPQDIADALETYGNWFLAVSGRAMMQVQSHLRARDSIRAQRSRRMLMTCVRLRMHFQGVQNTELAKDEVVDAVVPTALRVMYDDGFTQLMPEWLLDRVLLGYDVSAEHGRRKRLASEEPFGQTIRRELEKTFGVRQQDGFTTSDLTELFRWLKGELSQVQKICDEHKSPNLPLQFRRDER</sequence>
<dbReference type="PROSITE" id="PS50011">
    <property type="entry name" value="PROTEIN_KINASE_DOM"/>
    <property type="match status" value="1"/>
</dbReference>
<dbReference type="SMART" id="SM00248">
    <property type="entry name" value="ANK"/>
    <property type="match status" value="4"/>
</dbReference>
<dbReference type="SMART" id="SM00671">
    <property type="entry name" value="SEL1"/>
    <property type="match status" value="1"/>
</dbReference>
<dbReference type="SMART" id="SM00220">
    <property type="entry name" value="S_TKc"/>
    <property type="match status" value="1"/>
</dbReference>
<gene>
    <name evidence="3" type="ORF">ASPCAL06616</name>
</gene>
<dbReference type="PANTHER" id="PTHR44329">
    <property type="entry name" value="SERINE/THREONINE-PROTEIN KINASE TNNI3K-RELATED"/>
    <property type="match status" value="1"/>
</dbReference>
<accession>A0A0U5C975</accession>
<dbReference type="SUPFAM" id="SSF81901">
    <property type="entry name" value="HCP-like"/>
    <property type="match status" value="1"/>
</dbReference>
<evidence type="ECO:0000313" key="4">
    <source>
        <dbReference type="Proteomes" id="UP000054771"/>
    </source>
</evidence>
<dbReference type="InterPro" id="IPR006597">
    <property type="entry name" value="Sel1-like"/>
</dbReference>
<organism evidence="3 4">
    <name type="scientific">Aspergillus calidoustus</name>
    <dbReference type="NCBI Taxonomy" id="454130"/>
    <lineage>
        <taxon>Eukaryota</taxon>
        <taxon>Fungi</taxon>
        <taxon>Dikarya</taxon>
        <taxon>Ascomycota</taxon>
        <taxon>Pezizomycotina</taxon>
        <taxon>Eurotiomycetes</taxon>
        <taxon>Eurotiomycetidae</taxon>
        <taxon>Eurotiales</taxon>
        <taxon>Aspergillaceae</taxon>
        <taxon>Aspergillus</taxon>
        <taxon>Aspergillus subgen. Nidulantes</taxon>
    </lineage>
</organism>
<evidence type="ECO:0000313" key="3">
    <source>
        <dbReference type="EMBL" id="CEL05498.1"/>
    </source>
</evidence>
<dbReference type="InterPro" id="IPR000719">
    <property type="entry name" value="Prot_kinase_dom"/>
</dbReference>
<dbReference type="GO" id="GO:0005524">
    <property type="term" value="F:ATP binding"/>
    <property type="evidence" value="ECO:0007669"/>
    <property type="project" value="InterPro"/>
</dbReference>
<name>A0A0U5C975_ASPCI</name>
<keyword evidence="4" id="KW-1185">Reference proteome</keyword>
<dbReference type="Pfam" id="PF00023">
    <property type="entry name" value="Ank"/>
    <property type="match status" value="1"/>
</dbReference>
<dbReference type="GO" id="GO:0004674">
    <property type="term" value="F:protein serine/threonine kinase activity"/>
    <property type="evidence" value="ECO:0007669"/>
    <property type="project" value="TreeGrafter"/>
</dbReference>
<dbReference type="Gene3D" id="1.10.510.10">
    <property type="entry name" value="Transferase(Phosphotransferase) domain 1"/>
    <property type="match status" value="1"/>
</dbReference>
<evidence type="ECO:0000259" key="2">
    <source>
        <dbReference type="PROSITE" id="PS50011"/>
    </source>
</evidence>
<comment type="similarity">
    <text evidence="1">Belongs to the protein kinase superfamily. TKL Ser/Thr protein kinase family.</text>
</comment>
<dbReference type="CDD" id="cd00180">
    <property type="entry name" value="PKc"/>
    <property type="match status" value="1"/>
</dbReference>
<dbReference type="PROSITE" id="PS00108">
    <property type="entry name" value="PROTEIN_KINASE_ST"/>
    <property type="match status" value="1"/>
</dbReference>
<dbReference type="OrthoDB" id="626167at2759"/>